<keyword evidence="7" id="KW-0406">Ion transport</keyword>
<reference evidence="11 12" key="1">
    <citation type="journal article" date="2015" name="Genome Biol. Evol.">
        <title>Comparative Genomics of a Bacterivorous Green Alga Reveals Evolutionary Causalities and Consequences of Phago-Mixotrophic Mode of Nutrition.</title>
        <authorList>
            <person name="Burns J.A."/>
            <person name="Paasch A."/>
            <person name="Narechania A."/>
            <person name="Kim E."/>
        </authorList>
    </citation>
    <scope>NUCLEOTIDE SEQUENCE [LARGE SCALE GENOMIC DNA]</scope>
    <source>
        <strain evidence="11 12">PLY_AMNH</strain>
    </source>
</reference>
<dbReference type="GO" id="GO:0006814">
    <property type="term" value="P:sodium ion transport"/>
    <property type="evidence" value="ECO:0007669"/>
    <property type="project" value="UniProtKB-KW"/>
</dbReference>
<dbReference type="Gene3D" id="1.20.1420.30">
    <property type="entry name" value="NCX, central ion-binding region"/>
    <property type="match status" value="1"/>
</dbReference>
<feature type="transmembrane region" description="Helical" evidence="9">
    <location>
        <begin position="205"/>
        <end position="225"/>
    </location>
</feature>
<feature type="transmembrane region" description="Helical" evidence="9">
    <location>
        <begin position="12"/>
        <end position="32"/>
    </location>
</feature>
<feature type="transmembrane region" description="Helical" evidence="9">
    <location>
        <begin position="107"/>
        <end position="128"/>
    </location>
</feature>
<organism evidence="11 12">
    <name type="scientific">Cymbomonas tetramitiformis</name>
    <dbReference type="NCBI Taxonomy" id="36881"/>
    <lineage>
        <taxon>Eukaryota</taxon>
        <taxon>Viridiplantae</taxon>
        <taxon>Chlorophyta</taxon>
        <taxon>Pyramimonadophyceae</taxon>
        <taxon>Pyramimonadales</taxon>
        <taxon>Pyramimonadaceae</taxon>
        <taxon>Cymbomonas</taxon>
    </lineage>
</organism>
<keyword evidence="6 9" id="KW-0472">Membrane</keyword>
<dbReference type="InterPro" id="IPR044880">
    <property type="entry name" value="NCX_ion-bd_dom_sf"/>
</dbReference>
<evidence type="ECO:0000256" key="5">
    <source>
        <dbReference type="ARBA" id="ARBA00023053"/>
    </source>
</evidence>
<evidence type="ECO:0000256" key="4">
    <source>
        <dbReference type="ARBA" id="ARBA00022989"/>
    </source>
</evidence>
<evidence type="ECO:0000256" key="1">
    <source>
        <dbReference type="ARBA" id="ARBA00004141"/>
    </source>
</evidence>
<evidence type="ECO:0000256" key="7">
    <source>
        <dbReference type="ARBA" id="ARBA00023201"/>
    </source>
</evidence>
<evidence type="ECO:0000259" key="10">
    <source>
        <dbReference type="Pfam" id="PF01699"/>
    </source>
</evidence>
<accession>A0AAE0EN10</accession>
<proteinExistence type="inferred from homology"/>
<dbReference type="InterPro" id="IPR004837">
    <property type="entry name" value="NaCa_Exmemb"/>
</dbReference>
<feature type="transmembrane region" description="Helical" evidence="9">
    <location>
        <begin position="38"/>
        <end position="58"/>
    </location>
</feature>
<dbReference type="Proteomes" id="UP001190700">
    <property type="component" value="Unassembled WGS sequence"/>
</dbReference>
<dbReference type="EMBL" id="LGRX02035600">
    <property type="protein sequence ID" value="KAK3233934.1"/>
    <property type="molecule type" value="Genomic_DNA"/>
</dbReference>
<feature type="transmembrane region" description="Helical" evidence="9">
    <location>
        <begin position="70"/>
        <end position="87"/>
    </location>
</feature>
<dbReference type="GO" id="GO:0016020">
    <property type="term" value="C:membrane"/>
    <property type="evidence" value="ECO:0007669"/>
    <property type="project" value="UniProtKB-SubCell"/>
</dbReference>
<keyword evidence="5" id="KW-0915">Sodium</keyword>
<keyword evidence="4 9" id="KW-1133">Transmembrane helix</keyword>
<keyword evidence="7" id="KW-0739">Sodium transport</keyword>
<keyword evidence="12" id="KW-1185">Reference proteome</keyword>
<feature type="transmembrane region" description="Helical" evidence="9">
    <location>
        <begin position="140"/>
        <end position="162"/>
    </location>
</feature>
<feature type="domain" description="Sodium/calcium exchanger membrane region" evidence="10">
    <location>
        <begin position="73"/>
        <end position="218"/>
    </location>
</feature>
<dbReference type="InterPro" id="IPR051359">
    <property type="entry name" value="CaCA_antiporter"/>
</dbReference>
<name>A0AAE0EN10_9CHLO</name>
<keyword evidence="2" id="KW-0813">Transport</keyword>
<evidence type="ECO:0000313" key="11">
    <source>
        <dbReference type="EMBL" id="KAK3233934.1"/>
    </source>
</evidence>
<comment type="caution">
    <text evidence="11">The sequence shown here is derived from an EMBL/GenBank/DDBJ whole genome shotgun (WGS) entry which is preliminary data.</text>
</comment>
<evidence type="ECO:0000256" key="2">
    <source>
        <dbReference type="ARBA" id="ARBA00022448"/>
    </source>
</evidence>
<protein>
    <recommendedName>
        <fullName evidence="10">Sodium/calcium exchanger membrane region domain-containing protein</fullName>
    </recommendedName>
</protein>
<comment type="similarity">
    <text evidence="8">Belongs to the Ca(2+):cation antiporter (CaCA) (TC 2.A.19) family. Cation/calcium exchanger (CCX) subfamily.</text>
</comment>
<dbReference type="AlphaFoldDB" id="A0AAE0EN10"/>
<dbReference type="PANTHER" id="PTHR12266">
    <property type="entry name" value="NA+/CA2+ K+ INDEPENDENT EXCHANGER"/>
    <property type="match status" value="1"/>
</dbReference>
<feature type="transmembrane region" description="Helical" evidence="9">
    <location>
        <begin position="174"/>
        <end position="193"/>
    </location>
</feature>
<evidence type="ECO:0000256" key="8">
    <source>
        <dbReference type="ARBA" id="ARBA00038187"/>
    </source>
</evidence>
<evidence type="ECO:0000313" key="12">
    <source>
        <dbReference type="Proteomes" id="UP001190700"/>
    </source>
</evidence>
<sequence length="247" mass="26106">MPPMEVRRVSKKHAMVIAACGAPFLLFCFWYDPREISTADVILSLSMSLLACLGMFLYLPDMGAEKGNSLLLAIAFVQGVAWMDLCADELVSCFQAIGTVAGVPEALLGATLLAWGASAGDISALLATTRQGKVNLAMPAVFAGPLFQLLAGTGLCLIYVNVTRGSVHFQMASNLPVAIAFSLSDLVVLCLAVPLWTKFVFNKKIASVLACIFMANIIAMSYLGFTSTESDDANADISADTSEDASS</sequence>
<evidence type="ECO:0000256" key="9">
    <source>
        <dbReference type="SAM" id="Phobius"/>
    </source>
</evidence>
<dbReference type="PANTHER" id="PTHR12266:SF0">
    <property type="entry name" value="MITOCHONDRIAL SODIUM_CALCIUM EXCHANGER PROTEIN"/>
    <property type="match status" value="1"/>
</dbReference>
<keyword evidence="3 9" id="KW-0812">Transmembrane</keyword>
<evidence type="ECO:0000256" key="6">
    <source>
        <dbReference type="ARBA" id="ARBA00023136"/>
    </source>
</evidence>
<gene>
    <name evidence="11" type="ORF">CYMTET_55790</name>
</gene>
<dbReference type="Pfam" id="PF01699">
    <property type="entry name" value="Na_Ca_ex"/>
    <property type="match status" value="1"/>
</dbReference>
<dbReference type="GO" id="GO:0008324">
    <property type="term" value="F:monoatomic cation transmembrane transporter activity"/>
    <property type="evidence" value="ECO:0007669"/>
    <property type="project" value="TreeGrafter"/>
</dbReference>
<comment type="subcellular location">
    <subcellularLocation>
        <location evidence="1">Membrane</location>
        <topology evidence="1">Multi-pass membrane protein</topology>
    </subcellularLocation>
</comment>
<evidence type="ECO:0000256" key="3">
    <source>
        <dbReference type="ARBA" id="ARBA00022692"/>
    </source>
</evidence>